<dbReference type="EC" id="2.7.1.180" evidence="2 11"/>
<evidence type="ECO:0000256" key="9">
    <source>
        <dbReference type="ARBA" id="ARBA00031306"/>
    </source>
</evidence>
<dbReference type="RefSeq" id="WP_110264280.1">
    <property type="nucleotide sequence ID" value="NZ_CAKZQT010000004.1"/>
</dbReference>
<dbReference type="SUPFAM" id="SSF143631">
    <property type="entry name" value="ApbE-like"/>
    <property type="match status" value="1"/>
</dbReference>
<dbReference type="EMBL" id="QICN01000002">
    <property type="protein sequence ID" value="PXV70631.1"/>
    <property type="molecule type" value="Genomic_DNA"/>
</dbReference>
<evidence type="ECO:0000256" key="7">
    <source>
        <dbReference type="ARBA" id="ARBA00022827"/>
    </source>
</evidence>
<evidence type="ECO:0000256" key="3">
    <source>
        <dbReference type="ARBA" id="ARBA00016337"/>
    </source>
</evidence>
<evidence type="ECO:0000256" key="10">
    <source>
        <dbReference type="ARBA" id="ARBA00048540"/>
    </source>
</evidence>
<evidence type="ECO:0000256" key="5">
    <source>
        <dbReference type="ARBA" id="ARBA00022679"/>
    </source>
</evidence>
<protein>
    <recommendedName>
        <fullName evidence="3 11">FAD:protein FMN transferase</fullName>
        <ecNumber evidence="2 11">2.7.1.180</ecNumber>
    </recommendedName>
    <alternativeName>
        <fullName evidence="9 11">Flavin transferase</fullName>
    </alternativeName>
</protein>
<evidence type="ECO:0000256" key="6">
    <source>
        <dbReference type="ARBA" id="ARBA00022723"/>
    </source>
</evidence>
<evidence type="ECO:0000256" key="12">
    <source>
        <dbReference type="PIRSR" id="PIRSR006268-2"/>
    </source>
</evidence>
<comment type="catalytic activity">
    <reaction evidence="10 11">
        <text>L-threonyl-[protein] + FAD = FMN-L-threonyl-[protein] + AMP + H(+)</text>
        <dbReference type="Rhea" id="RHEA:36847"/>
        <dbReference type="Rhea" id="RHEA-COMP:11060"/>
        <dbReference type="Rhea" id="RHEA-COMP:11061"/>
        <dbReference type="ChEBI" id="CHEBI:15378"/>
        <dbReference type="ChEBI" id="CHEBI:30013"/>
        <dbReference type="ChEBI" id="CHEBI:57692"/>
        <dbReference type="ChEBI" id="CHEBI:74257"/>
        <dbReference type="ChEBI" id="CHEBI:456215"/>
        <dbReference type="EC" id="2.7.1.180"/>
    </reaction>
</comment>
<evidence type="ECO:0000256" key="11">
    <source>
        <dbReference type="PIRNR" id="PIRNR006268"/>
    </source>
</evidence>
<dbReference type="InterPro" id="IPR003374">
    <property type="entry name" value="ApbE-like_sf"/>
</dbReference>
<evidence type="ECO:0000256" key="1">
    <source>
        <dbReference type="ARBA" id="ARBA00008282"/>
    </source>
</evidence>
<evidence type="ECO:0000256" key="2">
    <source>
        <dbReference type="ARBA" id="ARBA00011955"/>
    </source>
</evidence>
<keyword evidence="5 11" id="KW-0808">Transferase</keyword>
<dbReference type="OrthoDB" id="9778595at2"/>
<sequence length="286" mass="30881">MLAHLDDGSHAWRFRAMASPCEILLDTGDAALAARLGALAQAEAQRIEAKWSRYRPDNLMHAINTAGGAAVEVDEETARLIDYGEHLHRFSEGRFDLTSGVLRRLWRFDGSECWADAGDVAAVLARVGWSRVEWNGRAIRLQPDMEIDFGGIGKEYAVDRSLTLLRDATDAPLLVNYGGDLAASGPRRDGTQWQVGILDSTARIHLRSGAVATSGSAYRHLWHAGRRYGHLLDARSGYPVADAPQAVTVAAPTCSAAGALSSLALLHGVGARGFLELQGADYHVLD</sequence>
<evidence type="ECO:0000256" key="4">
    <source>
        <dbReference type="ARBA" id="ARBA00022630"/>
    </source>
</evidence>
<organism evidence="13 14">
    <name type="scientific">Sinimarinibacterium flocculans</name>
    <dbReference type="NCBI Taxonomy" id="985250"/>
    <lineage>
        <taxon>Bacteria</taxon>
        <taxon>Pseudomonadati</taxon>
        <taxon>Pseudomonadota</taxon>
        <taxon>Gammaproteobacteria</taxon>
        <taxon>Nevskiales</taxon>
        <taxon>Nevskiaceae</taxon>
        <taxon>Sinimarinibacterium</taxon>
    </lineage>
</organism>
<keyword evidence="13" id="KW-0449">Lipoprotein</keyword>
<dbReference type="Proteomes" id="UP000248330">
    <property type="component" value="Unassembled WGS sequence"/>
</dbReference>
<dbReference type="PANTHER" id="PTHR30040:SF2">
    <property type="entry name" value="FAD:PROTEIN FMN TRANSFERASE"/>
    <property type="match status" value="1"/>
</dbReference>
<dbReference type="GO" id="GO:0016740">
    <property type="term" value="F:transferase activity"/>
    <property type="evidence" value="ECO:0007669"/>
    <property type="project" value="UniProtKB-UniRule"/>
</dbReference>
<keyword evidence="4 11" id="KW-0285">Flavoprotein</keyword>
<dbReference type="GO" id="GO:0046872">
    <property type="term" value="F:metal ion binding"/>
    <property type="evidence" value="ECO:0007669"/>
    <property type="project" value="UniProtKB-UniRule"/>
</dbReference>
<keyword evidence="14" id="KW-1185">Reference proteome</keyword>
<keyword evidence="8 11" id="KW-0460">Magnesium</keyword>
<dbReference type="Gene3D" id="3.10.520.10">
    <property type="entry name" value="ApbE-like domains"/>
    <property type="match status" value="1"/>
</dbReference>
<feature type="binding site" evidence="12">
    <location>
        <position position="262"/>
    </location>
    <ligand>
        <name>Mg(2+)</name>
        <dbReference type="ChEBI" id="CHEBI:18420"/>
    </ligand>
</feature>
<comment type="similarity">
    <text evidence="1 11">Belongs to the ApbE family.</text>
</comment>
<dbReference type="PANTHER" id="PTHR30040">
    <property type="entry name" value="THIAMINE BIOSYNTHESIS LIPOPROTEIN APBE"/>
    <property type="match status" value="1"/>
</dbReference>
<keyword evidence="6 11" id="KW-0479">Metal-binding</keyword>
<comment type="caution">
    <text evidence="13">The sequence shown here is derived from an EMBL/GenBank/DDBJ whole genome shotgun (WGS) entry which is preliminary data.</text>
</comment>
<dbReference type="InterPro" id="IPR024932">
    <property type="entry name" value="ApbE"/>
</dbReference>
<evidence type="ECO:0000313" key="13">
    <source>
        <dbReference type="EMBL" id="PXV70631.1"/>
    </source>
</evidence>
<proteinExistence type="inferred from homology"/>
<dbReference type="AlphaFoldDB" id="A0A318EDQ3"/>
<dbReference type="PIRSF" id="PIRSF006268">
    <property type="entry name" value="ApbE"/>
    <property type="match status" value="1"/>
</dbReference>
<accession>A0A318EDQ3</accession>
<reference evidence="13 14" key="1">
    <citation type="submission" date="2018-04" db="EMBL/GenBank/DDBJ databases">
        <title>Genomic Encyclopedia of Type Strains, Phase IV (KMG-IV): sequencing the most valuable type-strain genomes for metagenomic binning, comparative biology and taxonomic classification.</title>
        <authorList>
            <person name="Goeker M."/>
        </authorList>
    </citation>
    <scope>NUCLEOTIDE SEQUENCE [LARGE SCALE GENOMIC DNA]</scope>
    <source>
        <strain evidence="13 14">DSM 104150</strain>
    </source>
</reference>
<name>A0A318EDQ3_9GAMM</name>
<feature type="binding site" evidence="12">
    <location>
        <position position="151"/>
    </location>
    <ligand>
        <name>Mg(2+)</name>
        <dbReference type="ChEBI" id="CHEBI:18420"/>
    </ligand>
</feature>
<evidence type="ECO:0000256" key="8">
    <source>
        <dbReference type="ARBA" id="ARBA00022842"/>
    </source>
</evidence>
<keyword evidence="7 11" id="KW-0274">FAD</keyword>
<dbReference type="Pfam" id="PF02424">
    <property type="entry name" value="ApbE"/>
    <property type="match status" value="1"/>
</dbReference>
<comment type="cofactor">
    <cofactor evidence="12">
        <name>Mg(2+)</name>
        <dbReference type="ChEBI" id="CHEBI:18420"/>
    </cofactor>
    <cofactor evidence="12">
        <name>Mn(2+)</name>
        <dbReference type="ChEBI" id="CHEBI:29035"/>
    </cofactor>
    <text evidence="12">Magnesium. Can also use manganese.</text>
</comment>
<gene>
    <name evidence="13" type="ORF">C8D93_102490</name>
</gene>
<evidence type="ECO:0000313" key="14">
    <source>
        <dbReference type="Proteomes" id="UP000248330"/>
    </source>
</evidence>